<protein>
    <submittedName>
        <fullName evidence="1">Uncharacterized protein</fullName>
    </submittedName>
</protein>
<name>A0A0D2CES6_9EURO</name>
<sequence length="162" mass="17450">MPCLFAAQPSRNRLGPPCRSFYIDRRSTKMTPMFVWTISPEGAVDISPCLSSTNGSGPCPRPPHLAPQPWKSNVPFLDLVPGVDLASMAILDVRTLPELCTAQTPASGPDLTTEVTTSALPTLDVRHTTLFLPWVTNTKSTKLDSSKEIRIGPHRRGGAGAS</sequence>
<evidence type="ECO:0000313" key="2">
    <source>
        <dbReference type="Proteomes" id="UP000054266"/>
    </source>
</evidence>
<accession>A0A0D2CES6</accession>
<dbReference type="AlphaFoldDB" id="A0A0D2CES6"/>
<proteinExistence type="predicted"/>
<keyword evidence="2" id="KW-1185">Reference proteome</keyword>
<reference evidence="1 2" key="1">
    <citation type="submission" date="2015-01" db="EMBL/GenBank/DDBJ databases">
        <title>The Genome Sequence of Capronia semiimmersa CBS27337.</title>
        <authorList>
            <consortium name="The Broad Institute Genomics Platform"/>
            <person name="Cuomo C."/>
            <person name="de Hoog S."/>
            <person name="Gorbushina A."/>
            <person name="Stielow B."/>
            <person name="Teixiera M."/>
            <person name="Abouelleil A."/>
            <person name="Chapman S.B."/>
            <person name="Priest M."/>
            <person name="Young S.K."/>
            <person name="Wortman J."/>
            <person name="Nusbaum C."/>
            <person name="Birren B."/>
        </authorList>
    </citation>
    <scope>NUCLEOTIDE SEQUENCE [LARGE SCALE GENOMIC DNA]</scope>
    <source>
        <strain evidence="1 2">CBS 27337</strain>
    </source>
</reference>
<dbReference type="EMBL" id="KN846961">
    <property type="protein sequence ID" value="KIW63606.1"/>
    <property type="molecule type" value="Genomic_DNA"/>
</dbReference>
<dbReference type="HOGENOM" id="CLU_1635170_0_0_1"/>
<organism evidence="1 2">
    <name type="scientific">Phialophora macrospora</name>
    <dbReference type="NCBI Taxonomy" id="1851006"/>
    <lineage>
        <taxon>Eukaryota</taxon>
        <taxon>Fungi</taxon>
        <taxon>Dikarya</taxon>
        <taxon>Ascomycota</taxon>
        <taxon>Pezizomycotina</taxon>
        <taxon>Eurotiomycetes</taxon>
        <taxon>Chaetothyriomycetidae</taxon>
        <taxon>Chaetothyriales</taxon>
        <taxon>Herpotrichiellaceae</taxon>
        <taxon>Phialophora</taxon>
    </lineage>
</organism>
<evidence type="ECO:0000313" key="1">
    <source>
        <dbReference type="EMBL" id="KIW63606.1"/>
    </source>
</evidence>
<gene>
    <name evidence="1" type="ORF">PV04_08592</name>
</gene>
<dbReference type="Proteomes" id="UP000054266">
    <property type="component" value="Unassembled WGS sequence"/>
</dbReference>